<dbReference type="Proteomes" id="UP000271889">
    <property type="component" value="Unassembled WGS sequence"/>
</dbReference>
<protein>
    <submittedName>
        <fullName evidence="1">Uncharacterized protein</fullName>
    </submittedName>
</protein>
<evidence type="ECO:0000313" key="2">
    <source>
        <dbReference type="Proteomes" id="UP000271889"/>
    </source>
</evidence>
<organism evidence="1 2">
    <name type="scientific">Cylicostephanus goldi</name>
    <name type="common">Nematode worm</name>
    <dbReference type="NCBI Taxonomy" id="71465"/>
    <lineage>
        <taxon>Eukaryota</taxon>
        <taxon>Metazoa</taxon>
        <taxon>Ecdysozoa</taxon>
        <taxon>Nematoda</taxon>
        <taxon>Chromadorea</taxon>
        <taxon>Rhabditida</taxon>
        <taxon>Rhabditina</taxon>
        <taxon>Rhabditomorpha</taxon>
        <taxon>Strongyloidea</taxon>
        <taxon>Strongylidae</taxon>
        <taxon>Cylicostephanus</taxon>
    </lineage>
</organism>
<dbReference type="OrthoDB" id="5819582at2759"/>
<reference evidence="1 2" key="1">
    <citation type="submission" date="2018-11" db="EMBL/GenBank/DDBJ databases">
        <authorList>
            <consortium name="Pathogen Informatics"/>
        </authorList>
    </citation>
    <scope>NUCLEOTIDE SEQUENCE [LARGE SCALE GENOMIC DNA]</scope>
</reference>
<gene>
    <name evidence="1" type="ORF">CGOC_LOCUS11738</name>
</gene>
<dbReference type="AlphaFoldDB" id="A0A3P7QGQ4"/>
<keyword evidence="2" id="KW-1185">Reference proteome</keyword>
<name>A0A3P7QGQ4_CYLGO</name>
<evidence type="ECO:0000313" key="1">
    <source>
        <dbReference type="EMBL" id="VDN31162.1"/>
    </source>
</evidence>
<proteinExistence type="predicted"/>
<dbReference type="EMBL" id="UYRV01118453">
    <property type="protein sequence ID" value="VDN31162.1"/>
    <property type="molecule type" value="Genomic_DNA"/>
</dbReference>
<accession>A0A3P7QGQ4</accession>
<sequence>MQWYLAAPLLFQLQRMVTDKEKAFFGGVSLFSLLIYLYSRNMIGAYWLQGRLWQFCAGVIAALYLPKEQCLAPPEEEILLKHDDKLERVGLLDNGDRRTERSEGTNVVIQVDNETEAKNAEAKIPS</sequence>